<accession>A0ABM6TAC0</accession>
<keyword evidence="2" id="KW-1185">Reference proteome</keyword>
<gene>
    <name evidence="1" type="ORF">C4H11_12825</name>
</gene>
<dbReference type="EMBL" id="CP027231">
    <property type="protein sequence ID" value="AVM53676.1"/>
    <property type="molecule type" value="Genomic_DNA"/>
</dbReference>
<sequence>MIKAHTLCERQKQLLFDDFSRKGVTHIKLLPQIPDESSSLMEEPFLTPAITINQEQIEIFKLKSYIGQKHYIITKSKI</sequence>
<proteinExistence type="predicted"/>
<evidence type="ECO:0000313" key="2">
    <source>
        <dbReference type="Proteomes" id="UP000238304"/>
    </source>
</evidence>
<name>A0ABM6TAC0_9BACE</name>
<organism evidence="1 2">
    <name type="scientific">Bacteroides zoogleoformans</name>
    <dbReference type="NCBI Taxonomy" id="28119"/>
    <lineage>
        <taxon>Bacteria</taxon>
        <taxon>Pseudomonadati</taxon>
        <taxon>Bacteroidota</taxon>
        <taxon>Bacteroidia</taxon>
        <taxon>Bacteroidales</taxon>
        <taxon>Bacteroidaceae</taxon>
        <taxon>Bacteroides</taxon>
    </lineage>
</organism>
<dbReference type="Proteomes" id="UP000238304">
    <property type="component" value="Chromosome"/>
</dbReference>
<protein>
    <submittedName>
        <fullName evidence="1">Uncharacterized protein</fullName>
    </submittedName>
</protein>
<reference evidence="1 2" key="1">
    <citation type="submission" date="2018-02" db="EMBL/GenBank/DDBJ databases">
        <authorList>
            <person name="Holder M.E."/>
            <person name="Ajami N.J."/>
            <person name="Petrosino J.F."/>
        </authorList>
    </citation>
    <scope>NUCLEOTIDE SEQUENCE [LARGE SCALE GENOMIC DNA]</scope>
    <source>
        <strain evidence="1 2">ATCC 33285</strain>
    </source>
</reference>
<evidence type="ECO:0000313" key="1">
    <source>
        <dbReference type="EMBL" id="AVM53676.1"/>
    </source>
</evidence>